<keyword evidence="2" id="KW-0808">Transferase</keyword>
<dbReference type="SUPFAM" id="SSF55729">
    <property type="entry name" value="Acyl-CoA N-acyltransferases (Nat)"/>
    <property type="match status" value="1"/>
</dbReference>
<feature type="domain" description="N-acetyltransferase" evidence="1">
    <location>
        <begin position="5"/>
        <end position="158"/>
    </location>
</feature>
<dbReference type="Gene3D" id="3.40.630.30">
    <property type="match status" value="1"/>
</dbReference>
<accession>A0A7S8ECQ8</accession>
<gene>
    <name evidence="2" type="ORF">G4Y79_09220</name>
</gene>
<evidence type="ECO:0000313" key="2">
    <source>
        <dbReference type="EMBL" id="QPC84536.1"/>
    </source>
</evidence>
<dbReference type="PROSITE" id="PS51186">
    <property type="entry name" value="GNAT"/>
    <property type="match status" value="1"/>
</dbReference>
<dbReference type="Proteomes" id="UP000594468">
    <property type="component" value="Chromosome"/>
</dbReference>
<dbReference type="InterPro" id="IPR016181">
    <property type="entry name" value="Acyl_CoA_acyltransferase"/>
</dbReference>
<dbReference type="RefSeq" id="WP_195172599.1">
    <property type="nucleotide sequence ID" value="NZ_CP062983.1"/>
</dbReference>
<proteinExistence type="predicted"/>
<keyword evidence="3" id="KW-1185">Reference proteome</keyword>
<evidence type="ECO:0000259" key="1">
    <source>
        <dbReference type="PROSITE" id="PS51186"/>
    </source>
</evidence>
<dbReference type="CDD" id="cd04301">
    <property type="entry name" value="NAT_SF"/>
    <property type="match status" value="1"/>
</dbReference>
<dbReference type="KEGG" id="pmet:G4Y79_09220"/>
<dbReference type="InterPro" id="IPR000182">
    <property type="entry name" value="GNAT_dom"/>
</dbReference>
<reference evidence="2 3" key="1">
    <citation type="submission" date="2020-02" db="EMBL/GenBank/DDBJ databases">
        <authorList>
            <person name="Zheng R.K."/>
            <person name="Sun C.M."/>
        </authorList>
    </citation>
    <scope>NUCLEOTIDE SEQUENCE [LARGE SCALE GENOMIC DNA]</scope>
    <source>
        <strain evidence="3">rifampicinis</strain>
    </source>
</reference>
<sequence length="158" mass="17380">MDDKIQIRPLHAEDRAFLNEALYYAIFVPPEATSPPKTIVQQPDLVRYIEGFGTWDGDLGILAVSDMIPVGAAWARFVRGYGFVDENIPELSISIIPGYRGGGIGTTMLQALFAQLKGKAQQVSLSVNLANPAYYLYKRLGFEVVATDGNSVIMLRNL</sequence>
<protein>
    <submittedName>
        <fullName evidence="2">GNAT family N-acetyltransferase</fullName>
    </submittedName>
</protein>
<dbReference type="GO" id="GO:0016747">
    <property type="term" value="F:acyltransferase activity, transferring groups other than amino-acyl groups"/>
    <property type="evidence" value="ECO:0007669"/>
    <property type="project" value="InterPro"/>
</dbReference>
<dbReference type="Pfam" id="PF13508">
    <property type="entry name" value="Acetyltransf_7"/>
    <property type="match status" value="1"/>
</dbReference>
<evidence type="ECO:0000313" key="3">
    <source>
        <dbReference type="Proteomes" id="UP000594468"/>
    </source>
</evidence>
<dbReference type="EMBL" id="CP062983">
    <property type="protein sequence ID" value="QPC84536.1"/>
    <property type="molecule type" value="Genomic_DNA"/>
</dbReference>
<name>A0A7S8ECQ8_9CHLR</name>
<dbReference type="AlphaFoldDB" id="A0A7S8ECQ8"/>
<organism evidence="2 3">
    <name type="scientific">Phototrophicus methaneseepsis</name>
    <dbReference type="NCBI Taxonomy" id="2710758"/>
    <lineage>
        <taxon>Bacteria</taxon>
        <taxon>Bacillati</taxon>
        <taxon>Chloroflexota</taxon>
        <taxon>Candidatus Thermofontia</taxon>
        <taxon>Phototrophicales</taxon>
        <taxon>Phototrophicaceae</taxon>
        <taxon>Phototrophicus</taxon>
    </lineage>
</organism>